<dbReference type="EMBL" id="VSSQ01123074">
    <property type="protein sequence ID" value="MPN54639.1"/>
    <property type="molecule type" value="Genomic_DNA"/>
</dbReference>
<sequence>MVLKLEEADLYRGAPQLFNDLGAALLEVAEVDAANLAVGGLGADRAHARFQLQFVEGVSGAVLIHVVLLWPARPYGDGCTSALAESMAGRHRIAS</sequence>
<proteinExistence type="predicted"/>
<evidence type="ECO:0000313" key="1">
    <source>
        <dbReference type="EMBL" id="MPN54639.1"/>
    </source>
</evidence>
<organism evidence="1">
    <name type="scientific">bioreactor metagenome</name>
    <dbReference type="NCBI Taxonomy" id="1076179"/>
    <lineage>
        <taxon>unclassified sequences</taxon>
        <taxon>metagenomes</taxon>
        <taxon>ecological metagenomes</taxon>
    </lineage>
</organism>
<name>A0A645IW36_9ZZZZ</name>
<dbReference type="AlphaFoldDB" id="A0A645IW36"/>
<reference evidence="1" key="1">
    <citation type="submission" date="2019-08" db="EMBL/GenBank/DDBJ databases">
        <authorList>
            <person name="Kucharzyk K."/>
            <person name="Murdoch R.W."/>
            <person name="Higgins S."/>
            <person name="Loffler F."/>
        </authorList>
    </citation>
    <scope>NUCLEOTIDE SEQUENCE</scope>
</reference>
<accession>A0A645IW36</accession>
<protein>
    <submittedName>
        <fullName evidence="1">Uncharacterized protein</fullName>
    </submittedName>
</protein>
<comment type="caution">
    <text evidence="1">The sequence shown here is derived from an EMBL/GenBank/DDBJ whole genome shotgun (WGS) entry which is preliminary data.</text>
</comment>
<gene>
    <name evidence="1" type="ORF">SDC9_202311</name>
</gene>